<organism evidence="2 3">
    <name type="scientific">Microvirga thermotolerans</name>
    <dbReference type="NCBI Taxonomy" id="2651334"/>
    <lineage>
        <taxon>Bacteria</taxon>
        <taxon>Pseudomonadati</taxon>
        <taxon>Pseudomonadota</taxon>
        <taxon>Alphaproteobacteria</taxon>
        <taxon>Hyphomicrobiales</taxon>
        <taxon>Methylobacteriaceae</taxon>
        <taxon>Microvirga</taxon>
    </lineage>
</organism>
<feature type="transmembrane region" description="Helical" evidence="1">
    <location>
        <begin position="20"/>
        <end position="43"/>
    </location>
</feature>
<protein>
    <submittedName>
        <fullName evidence="2">Short-chain dehydrogenase</fullName>
    </submittedName>
</protein>
<keyword evidence="1" id="KW-0812">Transmembrane</keyword>
<proteinExistence type="predicted"/>
<keyword evidence="1" id="KW-0472">Membrane</keyword>
<feature type="transmembrane region" description="Helical" evidence="1">
    <location>
        <begin position="215"/>
        <end position="234"/>
    </location>
</feature>
<dbReference type="RefSeq" id="WP_152584459.1">
    <property type="nucleotide sequence ID" value="NZ_CP045423.1"/>
</dbReference>
<keyword evidence="3" id="KW-1185">Reference proteome</keyword>
<feature type="transmembrane region" description="Helical" evidence="1">
    <location>
        <begin position="176"/>
        <end position="195"/>
    </location>
</feature>
<reference evidence="2 3" key="1">
    <citation type="submission" date="2019-10" db="EMBL/GenBank/DDBJ databases">
        <title>Isolation, Identification of Microvirga thermotolerans HR1, a novel thermophilic bacterium and Comparative Genomics of the genus Microvirga.</title>
        <authorList>
            <person name="Li J."/>
            <person name="Zhang W."/>
            <person name="Lin M."/>
            <person name="Wang J."/>
        </authorList>
    </citation>
    <scope>NUCLEOTIDE SEQUENCE [LARGE SCALE GENOMIC DNA]</scope>
    <source>
        <strain evidence="2 3">HR1</strain>
    </source>
</reference>
<feature type="transmembrane region" description="Helical" evidence="1">
    <location>
        <begin position="63"/>
        <end position="81"/>
    </location>
</feature>
<feature type="transmembrane region" description="Helical" evidence="1">
    <location>
        <begin position="146"/>
        <end position="164"/>
    </location>
</feature>
<evidence type="ECO:0000313" key="2">
    <source>
        <dbReference type="EMBL" id="QFU14809.1"/>
    </source>
</evidence>
<feature type="transmembrane region" description="Helical" evidence="1">
    <location>
        <begin position="240"/>
        <end position="258"/>
    </location>
</feature>
<feature type="transmembrane region" description="Helical" evidence="1">
    <location>
        <begin position="362"/>
        <end position="385"/>
    </location>
</feature>
<dbReference type="KEGG" id="mico:GDR74_00485"/>
<gene>
    <name evidence="2" type="ORF">GDR74_00485</name>
</gene>
<dbReference type="Pfam" id="PF05940">
    <property type="entry name" value="NnrS"/>
    <property type="match status" value="1"/>
</dbReference>
<dbReference type="Proteomes" id="UP000325614">
    <property type="component" value="Chromosome"/>
</dbReference>
<feature type="transmembrane region" description="Helical" evidence="1">
    <location>
        <begin position="117"/>
        <end position="134"/>
    </location>
</feature>
<sequence length="393" mass="41766">MAPIPRLRTYRGPALLSYGFRPFFLFGSLYAGLAVLAWLPMFYGELALSTAFAPRDWHIHEMLYGYLSAVITGFLLTAVPNWTGRMPLQGRPLLVLVLVWAAGRIAVTLSAWIGWELAALIDNAFLLLVAAAVAREIMKGRNWRNLKVLIAVATLVAGNVVFHLEAHVLGAADYGVRIGIAAVLALIMLIGGRILPSFTRNWLARENPGRMPAPFGPFDVASLIAAGAALVAWIVVPSGVLTGAALMAAGLLQAVRLARWAGDRTWRDRLVLILHVAYAFVPLGFVLTGLAALRLLPSGAGIHAWTGGAMGVMTLAVMSRASLGHTGRALVASASTQVLYALAVAAALARVCAAVHPAWNDALLHVAGGAWAAAFVGFAIAYWAVFTRPRLSA</sequence>
<feature type="transmembrane region" description="Helical" evidence="1">
    <location>
        <begin position="338"/>
        <end position="356"/>
    </location>
</feature>
<accession>A0A5P9JRW2</accession>
<evidence type="ECO:0000313" key="3">
    <source>
        <dbReference type="Proteomes" id="UP000325614"/>
    </source>
</evidence>
<keyword evidence="1" id="KW-1133">Transmembrane helix</keyword>
<evidence type="ECO:0000256" key="1">
    <source>
        <dbReference type="SAM" id="Phobius"/>
    </source>
</evidence>
<feature type="transmembrane region" description="Helical" evidence="1">
    <location>
        <begin position="270"/>
        <end position="293"/>
    </location>
</feature>
<feature type="transmembrane region" description="Helical" evidence="1">
    <location>
        <begin position="93"/>
        <end position="111"/>
    </location>
</feature>
<dbReference type="AlphaFoldDB" id="A0A5P9JRW2"/>
<name>A0A5P9JRW2_9HYPH</name>
<dbReference type="InterPro" id="IPR010266">
    <property type="entry name" value="NnrS"/>
</dbReference>
<dbReference type="EMBL" id="CP045423">
    <property type="protein sequence ID" value="QFU14809.1"/>
    <property type="molecule type" value="Genomic_DNA"/>
</dbReference>
<feature type="transmembrane region" description="Helical" evidence="1">
    <location>
        <begin position="299"/>
        <end position="318"/>
    </location>
</feature>